<dbReference type="EMBL" id="JABWGN010000009">
    <property type="protein sequence ID" value="NUW34561.1"/>
    <property type="molecule type" value="Genomic_DNA"/>
</dbReference>
<reference evidence="4 5" key="1">
    <citation type="submission" date="2020-06" db="EMBL/GenBank/DDBJ databases">
        <title>Nonomuraea sp. SMC257, a novel actinomycete isolated from soil.</title>
        <authorList>
            <person name="Chanama M."/>
        </authorList>
    </citation>
    <scope>NUCLEOTIDE SEQUENCE [LARGE SCALE GENOMIC DNA]</scope>
    <source>
        <strain evidence="4 5">SMC257</strain>
    </source>
</reference>
<dbReference type="SUPFAM" id="SSF55729">
    <property type="entry name" value="Acyl-CoA N-acyltransferases (Nat)"/>
    <property type="match status" value="1"/>
</dbReference>
<dbReference type="CDD" id="cd04301">
    <property type="entry name" value="NAT_SF"/>
    <property type="match status" value="1"/>
</dbReference>
<protein>
    <submittedName>
        <fullName evidence="4">GNAT family N-acetyltransferase</fullName>
    </submittedName>
</protein>
<dbReference type="PROSITE" id="PS51186">
    <property type="entry name" value="GNAT"/>
    <property type="match status" value="1"/>
</dbReference>
<dbReference type="RefSeq" id="WP_175592001.1">
    <property type="nucleotide sequence ID" value="NZ_JABWGN010000009.1"/>
</dbReference>
<sequence length="342" mass="37785">MAISILPFDIDSASREDFTEHHELALAAFAVDRPDAPLIDFETFVGRLRAIPPGVAGQRIWTAHDEGRLVGSVVVQLPRLENTRAAVVDIRVQPAMRRHGIGTKLLQVGTEGLREAGRDIVVGRGITAGGDGEGWANRLGFATVQKIVLQTLQVAESDYTRWEIAPPRGYLLVQWKGTAPDDLVESYAGARNSIRDAPAGESGYQHPVWTVERVRHAEDDARNRGVEHRVSVIVHQESKAVVALTVLEAFPHLRTTAFQQDTVVVPGHRGRGLGRCVKSAMMRWLTAERPEIGLVVTNTAADNNFMIQVNHDVGYLTRRTMLTVEADLTDLESRWADGRAYR</sequence>
<evidence type="ECO:0000313" key="5">
    <source>
        <dbReference type="Proteomes" id="UP000586042"/>
    </source>
</evidence>
<evidence type="ECO:0000259" key="3">
    <source>
        <dbReference type="PROSITE" id="PS51186"/>
    </source>
</evidence>
<proteinExistence type="predicted"/>
<comment type="caution">
    <text evidence="4">The sequence shown here is derived from an EMBL/GenBank/DDBJ whole genome shotgun (WGS) entry which is preliminary data.</text>
</comment>
<keyword evidence="2" id="KW-0012">Acyltransferase</keyword>
<dbReference type="Gene3D" id="3.40.630.30">
    <property type="match status" value="1"/>
</dbReference>
<keyword evidence="5" id="KW-1185">Reference proteome</keyword>
<dbReference type="PANTHER" id="PTHR43877">
    <property type="entry name" value="AMINOALKYLPHOSPHONATE N-ACETYLTRANSFERASE-RELATED-RELATED"/>
    <property type="match status" value="1"/>
</dbReference>
<name>A0A7Y6M5E7_9ACTN</name>
<dbReference type="InterPro" id="IPR016181">
    <property type="entry name" value="Acyl_CoA_acyltransferase"/>
</dbReference>
<organism evidence="4 5">
    <name type="scientific">Nonomuraea montanisoli</name>
    <dbReference type="NCBI Taxonomy" id="2741721"/>
    <lineage>
        <taxon>Bacteria</taxon>
        <taxon>Bacillati</taxon>
        <taxon>Actinomycetota</taxon>
        <taxon>Actinomycetes</taxon>
        <taxon>Streptosporangiales</taxon>
        <taxon>Streptosporangiaceae</taxon>
        <taxon>Nonomuraea</taxon>
    </lineage>
</organism>
<dbReference type="Proteomes" id="UP000586042">
    <property type="component" value="Unassembled WGS sequence"/>
</dbReference>
<evidence type="ECO:0000313" key="4">
    <source>
        <dbReference type="EMBL" id="NUW34561.1"/>
    </source>
</evidence>
<evidence type="ECO:0000256" key="2">
    <source>
        <dbReference type="ARBA" id="ARBA00023315"/>
    </source>
</evidence>
<feature type="domain" description="N-acetyltransferase" evidence="3">
    <location>
        <begin position="8"/>
        <end position="190"/>
    </location>
</feature>
<keyword evidence="1 4" id="KW-0808">Transferase</keyword>
<dbReference type="AlphaFoldDB" id="A0A7Y6M5E7"/>
<dbReference type="InterPro" id="IPR050832">
    <property type="entry name" value="Bact_Acetyltransf"/>
</dbReference>
<evidence type="ECO:0000256" key="1">
    <source>
        <dbReference type="ARBA" id="ARBA00022679"/>
    </source>
</evidence>
<dbReference type="InterPro" id="IPR000182">
    <property type="entry name" value="GNAT_dom"/>
</dbReference>
<dbReference type="GO" id="GO:0016747">
    <property type="term" value="F:acyltransferase activity, transferring groups other than amino-acyl groups"/>
    <property type="evidence" value="ECO:0007669"/>
    <property type="project" value="InterPro"/>
</dbReference>
<dbReference type="Pfam" id="PF00583">
    <property type="entry name" value="Acetyltransf_1"/>
    <property type="match status" value="1"/>
</dbReference>
<dbReference type="PANTHER" id="PTHR43877:SF1">
    <property type="entry name" value="ACETYLTRANSFERASE"/>
    <property type="match status" value="1"/>
</dbReference>
<accession>A0A7Y6M5E7</accession>
<gene>
    <name evidence="4" type="ORF">HTZ77_24425</name>
</gene>